<feature type="transmembrane region" description="Helical" evidence="7">
    <location>
        <begin position="150"/>
        <end position="174"/>
    </location>
</feature>
<keyword evidence="10" id="KW-1185">Reference proteome</keyword>
<dbReference type="InterPro" id="IPR000515">
    <property type="entry name" value="MetI-like"/>
</dbReference>
<dbReference type="PANTHER" id="PTHR43005">
    <property type="entry name" value="BLR7065 PROTEIN"/>
    <property type="match status" value="1"/>
</dbReference>
<sequence>MNRKHLFLMLIPTIIAFFVVFFIPIGYLFNYSFLNYELTDPLGIKFIGLKNYFRIFSDKEFWNSLRITIIFLIVGIGIQVPIALLLGEILSGPLKRLQFLRSLFLPPMVVPPVVAGVMFRIMYHPTIGIINYFLSFLGISHPWLANNKTALFSVIMVDVWQYVPFLLILFLAGFSSIPEEVYESAMIDGANRWQTFIKISLPLIKGSLLLGLLFRVIDILKVFPTIHIMTAGGPGRATETVNYYTYRMAFSYTNIGYASALGVALVIITILLSLIMLRFFRQARVNQ</sequence>
<accession>A0A7T1AND9</accession>
<evidence type="ECO:0000256" key="7">
    <source>
        <dbReference type="RuleBase" id="RU363032"/>
    </source>
</evidence>
<evidence type="ECO:0000256" key="2">
    <source>
        <dbReference type="ARBA" id="ARBA00022448"/>
    </source>
</evidence>
<evidence type="ECO:0000259" key="8">
    <source>
        <dbReference type="PROSITE" id="PS50928"/>
    </source>
</evidence>
<dbReference type="PANTHER" id="PTHR43005:SF2">
    <property type="entry name" value="INTEGRAL MEMBRANE SUGAR TRANSPORT PROTEIN"/>
    <property type="match status" value="1"/>
</dbReference>
<keyword evidence="3" id="KW-1003">Cell membrane</keyword>
<dbReference type="Gene3D" id="1.10.3720.10">
    <property type="entry name" value="MetI-like"/>
    <property type="match status" value="1"/>
</dbReference>
<dbReference type="CDD" id="cd06261">
    <property type="entry name" value="TM_PBP2"/>
    <property type="match status" value="1"/>
</dbReference>
<keyword evidence="5 7" id="KW-1133">Transmembrane helix</keyword>
<dbReference type="Proteomes" id="UP000594463">
    <property type="component" value="Chromosome"/>
</dbReference>
<protein>
    <submittedName>
        <fullName evidence="9">Trehalose transport system permease protein SugA</fullName>
    </submittedName>
</protein>
<feature type="transmembrane region" description="Helical" evidence="7">
    <location>
        <begin position="67"/>
        <end position="91"/>
    </location>
</feature>
<gene>
    <name evidence="9" type="primary">sugA_21</name>
    <name evidence="9" type="ORF">RT761_02338</name>
</gene>
<keyword evidence="6 7" id="KW-0472">Membrane</keyword>
<dbReference type="EMBL" id="CP065383">
    <property type="protein sequence ID" value="QPM69110.1"/>
    <property type="molecule type" value="Genomic_DNA"/>
</dbReference>
<keyword evidence="2 7" id="KW-0813">Transport</keyword>
<dbReference type="AlphaFoldDB" id="A0A7T1AND9"/>
<evidence type="ECO:0000256" key="4">
    <source>
        <dbReference type="ARBA" id="ARBA00022692"/>
    </source>
</evidence>
<dbReference type="KEGG" id="alam:RT761_02338"/>
<organism evidence="9 10">
    <name type="scientific">Atribacter laminatus</name>
    <dbReference type="NCBI Taxonomy" id="2847778"/>
    <lineage>
        <taxon>Bacteria</taxon>
        <taxon>Pseudomonadati</taxon>
        <taxon>Atribacterota</taxon>
        <taxon>Atribacteria</taxon>
        <taxon>Atribacterales</taxon>
        <taxon>Atribacteraceae</taxon>
        <taxon>Atribacter</taxon>
    </lineage>
</organism>
<evidence type="ECO:0000256" key="3">
    <source>
        <dbReference type="ARBA" id="ARBA00022475"/>
    </source>
</evidence>
<dbReference type="GO" id="GO:0055085">
    <property type="term" value="P:transmembrane transport"/>
    <property type="evidence" value="ECO:0007669"/>
    <property type="project" value="InterPro"/>
</dbReference>
<reference evidence="9 10" key="1">
    <citation type="journal article" date="2021" name="Nat. Commun.">
        <title>Isolation of a member of the candidate phylum Atribacteria reveals a unique cell membrane structure.</title>
        <authorList>
            <person name="Taiki K."/>
            <person name="Nobu M.K."/>
            <person name="Kusada H."/>
            <person name="Meng X.-Y."/>
            <person name="Hosoki N."/>
            <person name="Uematsu K."/>
            <person name="Yoshioka H."/>
            <person name="Kamagata Y."/>
            <person name="Tamaki H."/>
        </authorList>
    </citation>
    <scope>NUCLEOTIDE SEQUENCE [LARGE SCALE GENOMIC DNA]</scope>
    <source>
        <strain evidence="9 10">RT761</strain>
    </source>
</reference>
<evidence type="ECO:0000256" key="1">
    <source>
        <dbReference type="ARBA" id="ARBA00004651"/>
    </source>
</evidence>
<feature type="transmembrane region" description="Helical" evidence="7">
    <location>
        <begin position="255"/>
        <end position="277"/>
    </location>
</feature>
<feature type="domain" description="ABC transmembrane type-1" evidence="8">
    <location>
        <begin position="61"/>
        <end position="276"/>
    </location>
</feature>
<keyword evidence="4 7" id="KW-0812">Transmembrane</keyword>
<dbReference type="SUPFAM" id="SSF161098">
    <property type="entry name" value="MetI-like"/>
    <property type="match status" value="1"/>
</dbReference>
<name>A0A7T1AND9_ATRLM</name>
<evidence type="ECO:0000313" key="9">
    <source>
        <dbReference type="EMBL" id="QPM69110.1"/>
    </source>
</evidence>
<dbReference type="Pfam" id="PF00528">
    <property type="entry name" value="BPD_transp_1"/>
    <property type="match status" value="1"/>
</dbReference>
<comment type="subcellular location">
    <subcellularLocation>
        <location evidence="1 7">Cell membrane</location>
        <topology evidence="1 7">Multi-pass membrane protein</topology>
    </subcellularLocation>
</comment>
<dbReference type="GO" id="GO:0005886">
    <property type="term" value="C:plasma membrane"/>
    <property type="evidence" value="ECO:0007669"/>
    <property type="project" value="UniProtKB-SubCell"/>
</dbReference>
<dbReference type="RefSeq" id="WP_218111592.1">
    <property type="nucleotide sequence ID" value="NZ_CP065383.1"/>
</dbReference>
<feature type="transmembrane region" description="Helical" evidence="7">
    <location>
        <begin position="7"/>
        <end position="29"/>
    </location>
</feature>
<feature type="transmembrane region" description="Helical" evidence="7">
    <location>
        <begin position="103"/>
        <end position="123"/>
    </location>
</feature>
<proteinExistence type="inferred from homology"/>
<dbReference type="PROSITE" id="PS50928">
    <property type="entry name" value="ABC_TM1"/>
    <property type="match status" value="1"/>
</dbReference>
<evidence type="ECO:0000313" key="10">
    <source>
        <dbReference type="Proteomes" id="UP000594463"/>
    </source>
</evidence>
<evidence type="ECO:0000256" key="6">
    <source>
        <dbReference type="ARBA" id="ARBA00023136"/>
    </source>
</evidence>
<comment type="similarity">
    <text evidence="7">Belongs to the binding-protein-dependent transport system permease family.</text>
</comment>
<evidence type="ECO:0000256" key="5">
    <source>
        <dbReference type="ARBA" id="ARBA00022989"/>
    </source>
</evidence>
<dbReference type="InterPro" id="IPR035906">
    <property type="entry name" value="MetI-like_sf"/>
</dbReference>